<dbReference type="RefSeq" id="XP_003686995.1">
    <property type="nucleotide sequence ID" value="XM_003686947.1"/>
</dbReference>
<dbReference type="AlphaFoldDB" id="G8BXD3"/>
<accession>G8BXD3</accession>
<dbReference type="OMA" id="MHESERF"/>
<dbReference type="STRING" id="1071381.G8BXD3"/>
<dbReference type="EMBL" id="HE612864">
    <property type="protein sequence ID" value="CCE64561.1"/>
    <property type="molecule type" value="Genomic_DNA"/>
</dbReference>
<dbReference type="OrthoDB" id="4061518at2759"/>
<evidence type="ECO:0000313" key="2">
    <source>
        <dbReference type="Proteomes" id="UP000005666"/>
    </source>
</evidence>
<sequence length="813" mass="96871">MIKVKQLLLPTSRIPEFYFGISRKSICEVHYRSFCNTEITSIKLDQEQNKTNSSAHNPERSTQNLSKFNEVPNALLQMSYDMHHSTTKNNNTIQENNESRLISEVVFKEKWKLKFIEADPMTIKNILVMIRSNECIFSISQMLLLVKCLETYNKEYHIYVLARAYLKLLPNLRDDSNEFHGLLVHFLRTASKLGDYRLCEELFSLYIKLPIIDPKIIRIGLQAFIKNDNFDLAKEFYIQVLNNPETFPMFVDDLYSYLLDLFQYKDYEAMDYAYKLWLLKKCSIKIESKFDPNRNVLSLMHKTYMKSSRSELLDEFLKDAFVKRQKYIDSTEFKLIEFYNKLHQDHLSEPVNIEELHTNIDNFINLIGEDREILRGFYLSVLDILITKKNIQTIQYLTTKIHTNLDIAFDTEFLVLGAKYFVRTGSVQNLVDYYTHLMVNKHQNVNNNERVQLNQELFLQFRDCLVNKYPFLVREITNELRIFTKDRKLLNELYWLKNVDKNLSRISKKQALGGTEYQISYLNDIDYYRYDTFCNQLKLLDLKHTEETLNDIIRGRTRPSLELCYLMLQDSLNMKLPRIINLLHNYLRDAYKQLPIKFDILWLKQNIKESEALGYYHNRGGGRFGVIEEIKVREIVNKYKGNLTIFDYLKLAHIAINNNSFKIVPSLLESSYLLLNKDDSKNWYYFYLASLKYTAREYNYKNFLFLLKNWNNNEQADYLTNGCIRQLKSFTKIFIKRMDKIEDYDKNIMDKIDNEVEILKNRYINKKFEGLNDITLATSFLKKWIEHDIDLKFKALERKKANNIQQYTVTKAE</sequence>
<reference evidence="1 2" key="1">
    <citation type="journal article" date="2011" name="Proc. Natl. Acad. Sci. U.S.A.">
        <title>Evolutionary erosion of yeast sex chromosomes by mating-type switching accidents.</title>
        <authorList>
            <person name="Gordon J.L."/>
            <person name="Armisen D."/>
            <person name="Proux-Wera E."/>
            <person name="Oheigeartaigh S.S."/>
            <person name="Byrne K.P."/>
            <person name="Wolfe K.H."/>
        </authorList>
    </citation>
    <scope>NUCLEOTIDE SEQUENCE [LARGE SCALE GENOMIC DNA]</scope>
    <source>
        <strain evidence="2">ATCC 24235 / CBS 4417 / NBRC 1672 / NRRL Y-8282 / UCD 70-5</strain>
    </source>
</reference>
<dbReference type="eggNOG" id="ENOG502QVG0">
    <property type="taxonomic scope" value="Eukaryota"/>
</dbReference>
<dbReference type="Proteomes" id="UP000005666">
    <property type="component" value="Chromosome 9"/>
</dbReference>
<protein>
    <recommendedName>
        <fullName evidence="3">Mitochondrial group I intron splicing factor CCM1</fullName>
    </recommendedName>
</protein>
<gene>
    <name evidence="1" type="primary">TPHA0I00550</name>
    <name evidence="1" type="ordered locus">TPHA_0I00550</name>
</gene>
<dbReference type="GeneID" id="11534654"/>
<evidence type="ECO:0008006" key="3">
    <source>
        <dbReference type="Google" id="ProtNLM"/>
    </source>
</evidence>
<dbReference type="KEGG" id="tpf:TPHA_0I00550"/>
<evidence type="ECO:0000313" key="1">
    <source>
        <dbReference type="EMBL" id="CCE64561.1"/>
    </source>
</evidence>
<name>G8BXD3_TETPH</name>
<proteinExistence type="predicted"/>
<organism evidence="1 2">
    <name type="scientific">Tetrapisispora phaffii (strain ATCC 24235 / CBS 4417 / NBRC 1672 / NRRL Y-8282 / UCD 70-5)</name>
    <name type="common">Yeast</name>
    <name type="synonym">Fabospora phaffii</name>
    <dbReference type="NCBI Taxonomy" id="1071381"/>
    <lineage>
        <taxon>Eukaryota</taxon>
        <taxon>Fungi</taxon>
        <taxon>Dikarya</taxon>
        <taxon>Ascomycota</taxon>
        <taxon>Saccharomycotina</taxon>
        <taxon>Saccharomycetes</taxon>
        <taxon>Saccharomycetales</taxon>
        <taxon>Saccharomycetaceae</taxon>
        <taxon>Tetrapisispora</taxon>
    </lineage>
</organism>
<dbReference type="HOGENOM" id="CLU_351657_0_0_1"/>
<keyword evidence="2" id="KW-1185">Reference proteome</keyword>